<gene>
    <name evidence="1" type="ORF">AVEN_190639_1</name>
</gene>
<evidence type="ECO:0000313" key="2">
    <source>
        <dbReference type="Proteomes" id="UP000499080"/>
    </source>
</evidence>
<dbReference type="Proteomes" id="UP000499080">
    <property type="component" value="Unassembled WGS sequence"/>
</dbReference>
<dbReference type="EMBL" id="BGPR01002333">
    <property type="protein sequence ID" value="GBM71775.1"/>
    <property type="molecule type" value="Genomic_DNA"/>
</dbReference>
<protein>
    <submittedName>
        <fullName evidence="1">Uncharacterized protein</fullName>
    </submittedName>
</protein>
<organism evidence="1 2">
    <name type="scientific">Araneus ventricosus</name>
    <name type="common">Orbweaver spider</name>
    <name type="synonym">Epeira ventricosa</name>
    <dbReference type="NCBI Taxonomy" id="182803"/>
    <lineage>
        <taxon>Eukaryota</taxon>
        <taxon>Metazoa</taxon>
        <taxon>Ecdysozoa</taxon>
        <taxon>Arthropoda</taxon>
        <taxon>Chelicerata</taxon>
        <taxon>Arachnida</taxon>
        <taxon>Araneae</taxon>
        <taxon>Araneomorphae</taxon>
        <taxon>Entelegynae</taxon>
        <taxon>Araneoidea</taxon>
        <taxon>Araneidae</taxon>
        <taxon>Araneus</taxon>
    </lineage>
</organism>
<name>A0A4Y2I2K1_ARAVE</name>
<comment type="caution">
    <text evidence="1">The sequence shown here is derived from an EMBL/GenBank/DDBJ whole genome shotgun (WGS) entry which is preliminary data.</text>
</comment>
<accession>A0A4Y2I2K1</accession>
<proteinExistence type="predicted"/>
<evidence type="ECO:0000313" key="1">
    <source>
        <dbReference type="EMBL" id="GBM71775.1"/>
    </source>
</evidence>
<dbReference type="AlphaFoldDB" id="A0A4Y2I2K1"/>
<reference evidence="1 2" key="1">
    <citation type="journal article" date="2019" name="Sci. Rep.">
        <title>Orb-weaving spider Araneus ventricosus genome elucidates the spidroin gene catalogue.</title>
        <authorList>
            <person name="Kono N."/>
            <person name="Nakamura H."/>
            <person name="Ohtoshi R."/>
            <person name="Moran D.A.P."/>
            <person name="Shinohara A."/>
            <person name="Yoshida Y."/>
            <person name="Fujiwara M."/>
            <person name="Mori M."/>
            <person name="Tomita M."/>
            <person name="Arakawa K."/>
        </authorList>
    </citation>
    <scope>NUCLEOTIDE SEQUENCE [LARGE SCALE GENOMIC DNA]</scope>
</reference>
<keyword evidence="2" id="KW-1185">Reference proteome</keyword>
<sequence length="103" mass="11068">MEEVIYLESSIADFSTNVFGLIDSVVGARMKADYSGVSGIQGVDSGELDMTGLRASNLAKSKFVSVVNDQSAISESEFKVIAIFPDGIFEVGCRKEAFSFQIV</sequence>